<sequence length="77" mass="8956">MKYKVLLANTSQLVRITVDKYKSWKVWKVEFADGRIAMLFKAGNEWMQRNEDFLESATIKTIGQYIDSLIAQKVLIA</sequence>
<keyword evidence="2" id="KW-1185">Reference proteome</keyword>
<reference evidence="1 2" key="1">
    <citation type="submission" date="2018-10" db="EMBL/GenBank/DDBJ databases">
        <title>Genomic Encyclopedia of Archaeal and Bacterial Type Strains, Phase II (KMG-II): from individual species to whole genera.</title>
        <authorList>
            <person name="Goeker M."/>
        </authorList>
    </citation>
    <scope>NUCLEOTIDE SEQUENCE [LARGE SCALE GENOMIC DNA]</scope>
    <source>
        <strain evidence="1 2">DSM 18602</strain>
    </source>
</reference>
<dbReference type="OrthoDB" id="771549at2"/>
<accession>A0A495J4V4</accession>
<dbReference type="Proteomes" id="UP000268007">
    <property type="component" value="Unassembled WGS sequence"/>
</dbReference>
<dbReference type="EMBL" id="RBKU01000001">
    <property type="protein sequence ID" value="RKR84005.1"/>
    <property type="molecule type" value="Genomic_DNA"/>
</dbReference>
<gene>
    <name evidence="1" type="ORF">BDD43_4222</name>
</gene>
<dbReference type="AlphaFoldDB" id="A0A495J4V4"/>
<protein>
    <submittedName>
        <fullName evidence="1">Uncharacterized protein</fullName>
    </submittedName>
</protein>
<organism evidence="1 2">
    <name type="scientific">Mucilaginibacter gracilis</name>
    <dbReference type="NCBI Taxonomy" id="423350"/>
    <lineage>
        <taxon>Bacteria</taxon>
        <taxon>Pseudomonadati</taxon>
        <taxon>Bacteroidota</taxon>
        <taxon>Sphingobacteriia</taxon>
        <taxon>Sphingobacteriales</taxon>
        <taxon>Sphingobacteriaceae</taxon>
        <taxon>Mucilaginibacter</taxon>
    </lineage>
</organism>
<evidence type="ECO:0000313" key="1">
    <source>
        <dbReference type="EMBL" id="RKR84005.1"/>
    </source>
</evidence>
<name>A0A495J4V4_9SPHI</name>
<dbReference type="RefSeq" id="WP_121199438.1">
    <property type="nucleotide sequence ID" value="NZ_RBKU01000001.1"/>
</dbReference>
<evidence type="ECO:0000313" key="2">
    <source>
        <dbReference type="Proteomes" id="UP000268007"/>
    </source>
</evidence>
<proteinExistence type="predicted"/>
<comment type="caution">
    <text evidence="1">The sequence shown here is derived from an EMBL/GenBank/DDBJ whole genome shotgun (WGS) entry which is preliminary data.</text>
</comment>